<dbReference type="EMBL" id="PXYV01000032">
    <property type="protein sequence ID" value="PSR21531.1"/>
    <property type="molecule type" value="Genomic_DNA"/>
</dbReference>
<name>A0A2T2WH16_9FIRM</name>
<dbReference type="Proteomes" id="UP000241848">
    <property type="component" value="Unassembled WGS sequence"/>
</dbReference>
<accession>A0A2T2WH16</accession>
<evidence type="ECO:0000313" key="2">
    <source>
        <dbReference type="EMBL" id="PSR21531.1"/>
    </source>
</evidence>
<keyword evidence="1" id="KW-0732">Signal</keyword>
<organism evidence="2 3">
    <name type="scientific">Sulfobacillus acidophilus</name>
    <dbReference type="NCBI Taxonomy" id="53633"/>
    <lineage>
        <taxon>Bacteria</taxon>
        <taxon>Bacillati</taxon>
        <taxon>Bacillota</taxon>
        <taxon>Clostridia</taxon>
        <taxon>Eubacteriales</taxon>
        <taxon>Clostridiales Family XVII. Incertae Sedis</taxon>
        <taxon>Sulfobacillus</taxon>
    </lineage>
</organism>
<evidence type="ECO:0000313" key="3">
    <source>
        <dbReference type="Proteomes" id="UP000241848"/>
    </source>
</evidence>
<sequence>MRFFQYSVVAIASLAALGLAAPKAVTAKYHRLAMARVSRTLAADHALVNSFRIPGMTVVGTLRGAVPHAFHHARQVGRIKAVRIPAVVLNGGDSDTMMSLWGILSIRRVLAGYQVVLTTWQGTKRLLLRWNVHPTAAQLNEGPLLSFAVGGNPAGVWSTGSGVPLMVHGQGSTEFLWWNLATGALMPISNPAGAVTTTNVNYPDTVSTAADWILTWSQTGQGEAWSFIKPSQPAQPLPSGFQAEAGTPTAILGEEDGSASTPNAAAVYNLLTHKLERPRIQPTTLFHQITTLADESAVLQELWLPGWGPSYVAVPIHEDLQYSSQSIPVVQANGRHRIDLRIIDGTVLVGNRFLVDANWKTRHFSIGYPNSRGIWQWHAAGAATPNSLMVYAGGVSWSSKGATWVWQAPLQ</sequence>
<protein>
    <submittedName>
        <fullName evidence="2">Uncharacterized protein</fullName>
    </submittedName>
</protein>
<gene>
    <name evidence="2" type="ORF">C7B45_10465</name>
</gene>
<feature type="chain" id="PRO_5038815031" evidence="1">
    <location>
        <begin position="21"/>
        <end position="411"/>
    </location>
</feature>
<evidence type="ECO:0000256" key="1">
    <source>
        <dbReference type="SAM" id="SignalP"/>
    </source>
</evidence>
<proteinExistence type="predicted"/>
<comment type="caution">
    <text evidence="2">The sequence shown here is derived from an EMBL/GenBank/DDBJ whole genome shotgun (WGS) entry which is preliminary data.</text>
</comment>
<reference evidence="2 3" key="1">
    <citation type="journal article" date="2014" name="BMC Genomics">
        <title>Comparison of environmental and isolate Sulfobacillus genomes reveals diverse carbon, sulfur, nitrogen, and hydrogen metabolisms.</title>
        <authorList>
            <person name="Justice N.B."/>
            <person name="Norman A."/>
            <person name="Brown C.T."/>
            <person name="Singh A."/>
            <person name="Thomas B.C."/>
            <person name="Banfield J.F."/>
        </authorList>
    </citation>
    <scope>NUCLEOTIDE SEQUENCE [LARGE SCALE GENOMIC DNA]</scope>
    <source>
        <strain evidence="2">AMDSBA3</strain>
    </source>
</reference>
<feature type="signal peptide" evidence="1">
    <location>
        <begin position="1"/>
        <end position="20"/>
    </location>
</feature>
<dbReference type="AlphaFoldDB" id="A0A2T2WH16"/>